<evidence type="ECO:0008006" key="6">
    <source>
        <dbReference type="Google" id="ProtNLM"/>
    </source>
</evidence>
<dbReference type="PANTHER" id="PTHR13500">
    <property type="entry name" value="NUCLEOLAR PRERIBOSOMAL-ASSOCIATED PROTEIN 1"/>
    <property type="match status" value="1"/>
</dbReference>
<evidence type="ECO:0000313" key="5">
    <source>
        <dbReference type="Proteomes" id="UP000818624"/>
    </source>
</evidence>
<dbReference type="Pfam" id="PF16201">
    <property type="entry name" value="NopRA1"/>
    <property type="match status" value="1"/>
</dbReference>
<dbReference type="Pfam" id="PF26140">
    <property type="entry name" value="HEAT_URB1"/>
    <property type="match status" value="1"/>
</dbReference>
<evidence type="ECO:0000259" key="3">
    <source>
        <dbReference type="Pfam" id="PF26140"/>
    </source>
</evidence>
<dbReference type="Proteomes" id="UP000818624">
    <property type="component" value="Chromosome 1"/>
</dbReference>
<dbReference type="PANTHER" id="PTHR13500:SF0">
    <property type="entry name" value="NUCLEOLAR PRE-RIBOSOMAL-ASSOCIATED PROTEIN 1"/>
    <property type="match status" value="1"/>
</dbReference>
<proteinExistence type="predicted"/>
<dbReference type="Pfam" id="PF11707">
    <property type="entry name" value="Npa1"/>
    <property type="match status" value="1"/>
</dbReference>
<dbReference type="InterPro" id="IPR016024">
    <property type="entry name" value="ARM-type_fold"/>
</dbReference>
<dbReference type="SUPFAM" id="SSF48371">
    <property type="entry name" value="ARM repeat"/>
    <property type="match status" value="1"/>
</dbReference>
<dbReference type="EMBL" id="CP046234">
    <property type="protein sequence ID" value="WFD46147.1"/>
    <property type="molecule type" value="Genomic_DNA"/>
</dbReference>
<protein>
    <recommendedName>
        <fullName evidence="6">Nucleolar pre-ribosomal-associated protein 1</fullName>
    </recommendedName>
</protein>
<dbReference type="InterPro" id="IPR039844">
    <property type="entry name" value="URB1"/>
</dbReference>
<keyword evidence="5" id="KW-1185">Reference proteome</keyword>
<name>A0ABY8EKK9_MALFU</name>
<accession>A0ABY8EKK9</accession>
<evidence type="ECO:0000259" key="1">
    <source>
        <dbReference type="Pfam" id="PF11707"/>
    </source>
</evidence>
<dbReference type="InterPro" id="IPR032436">
    <property type="entry name" value="URB1_C"/>
</dbReference>
<reference evidence="4 5" key="1">
    <citation type="journal article" date="2020" name="Elife">
        <title>Loss of centromere function drives karyotype evolution in closely related Malassezia species.</title>
        <authorList>
            <person name="Sankaranarayanan S.R."/>
            <person name="Ianiri G."/>
            <person name="Coelho M.A."/>
            <person name="Reza M.H."/>
            <person name="Thimmappa B.C."/>
            <person name="Ganguly P."/>
            <person name="Vadnala R.N."/>
            <person name="Sun S."/>
            <person name="Siddharthan R."/>
            <person name="Tellgren-Roth C."/>
            <person name="Dawson T.L."/>
            <person name="Heitman J."/>
            <person name="Sanyal K."/>
        </authorList>
    </citation>
    <scope>NUCLEOTIDE SEQUENCE [LARGE SCALE GENOMIC DNA]</scope>
    <source>
        <strain evidence="4">CBS14141</strain>
    </source>
</reference>
<dbReference type="InterPro" id="IPR059018">
    <property type="entry name" value="HEAT_URB1"/>
</dbReference>
<evidence type="ECO:0000259" key="2">
    <source>
        <dbReference type="Pfam" id="PF16201"/>
    </source>
</evidence>
<sequence length="1868" mass="200165">MPRPSVGALHAELSSSSADASAAALHRLRSALRLHPADLGEYAVAHVVVTDERLLLAREVVEASPAVLPLLFDAWDLAEQRSLSTLRPLPMQVLAQLLDLLSTHQTYHALGERILERLLAPDAPWATRMHAYITTAVQSRRDKRDAGNDAVAALLALKLFTAMANFARGKHALAVWERFHWTADVHVRLLSMRRRARAGSVVSLYDADIRTQYMLFLYAMLTQSFHTPLKVAVLELGAEGVPLVLRGLVSDPAEVVQYVLLVLHEEVFKDTHVPRGTKVKLFTEQATASLLRLYTREHDTIGASTSVADLVHHFLLSISTHPGFGLCYQDRGWYPKLDDGARATPAEGGVYNKVLAHLVRQLAPIDDLRQQELALRILGACPELVASYLQSAHRTLTLEPRADSAWLGSMAFVGRLLALPVPPSDEPAPPRAAVVLANTAPESLLRALGRGLRHADTLVQYYACLVVARALQRVEAVQVGALRAAARLDEPPDGAWRAALRTYELVWRKRFPPVDAVATLVHATGSMRQEAALRVLALYHTVLPSMTFDTRYDAGKLLTSAFLATDAQGPLHLERLCQLHALQLVARTTEAAYDLTARAPAAWPGCAQRSNVHFLLALYTATRGAVQNRAAALLHTRLERTALFAHDPAEVHAWLAALPRAVAHRASVLNFVDECVQRCLKTPHRYAERAHTHMAHGAGAPVSEDACPSPLLMVVVEQAHIRLAKHLFDAAEGVDANASEPIVAYIARVVLRLVACAKPYAPLRALVDELVAADPSHAAARAGAALVASVAAPARADGHGDVWDAVVDAPAAAEDAAWRATLAVVTRDVPAYAGLAETAGAAAWPMLFVALLERLDDAATPEVVHAAFDVLCSWSKTYELSVPDVERYVLQRAVVHAWLARGTRGAPGVFRERLVDLVCCLGAARPAYAPGLAPLVDDVAQGLKADVRDAALLRSAARLAHATRDAAPIVHALLTHVPAPGAKSAAPVLACLASCAAASMRHGAQDALAALHDALPRLLPHATTPSGVRVVATVLRSALPPGLDATHPPTCGTLQALHRVRAHLADVPLTALADASDAAHDVVLMRCVYAVPHAAPALVDAWGAEVAARMSALVYTPLALLDALEAADAPVPDGVAAGVVQAAPTWRDATPTALAARCIAAAGVARRAPAHRTALVAALDALLRDAGARIFSAALVWAIGEVGDAGLTARLSALALRCIVQQYADDDARPTARAAVRAYTALLVRGAPADAALAEPVLEAVAQYRALDVDALRLARIVLHAAPVRAACATRVLHTLLAHTELVGAARTEGDARRTALVPLVAALLATAPPDALATPTTHARIVFLYTGTCSAADRALLRALRRDERVRRAAVLDALRGWAADAKLVPSALSRDTLLAALGTLDAQRAYATCVALPAARVDTPDAYDPWLVLNLVGGAMLERAAHGTRTDDDAPAHLTGLEWLAIVRTGALGVVVCALSSPHARLRLAALRLLGKVFASVQRADFRERDLLVLVLERVRDAVPPPPPTSVTGTYDEVPWLPTTATLFVAHCLRAVALPHLVLFPTLCRFLLQRPRLDVHDVPLLYNLLHTASDHLHHERSWLLRFLDDAFAAHAHLADAHTPDARRRTRTDWRVFQRRHVWDLVLSLYDALADNAAATHHANAAADARDRARLASIIARAAALPYLATTLVARRGLLHWASMRVTRGDRGAYWLQLVASIVGTHLARGARIAHLDHLDAALQGTLVLTALDVATNAWPQDAPDADAVAAALALTHALLEYAALCGPASFGAQEAHVATRLLHALAPHVQGAQHTETLAQCVLYAAQLTPAPHDRALVALFARYLDLALHARTYAPRAWALRRLVAASRA</sequence>
<organism evidence="4 5">
    <name type="scientific">Malassezia furfur</name>
    <name type="common">Pityriasis versicolor infection agent</name>
    <name type="synonym">Pityrosporum furfur</name>
    <dbReference type="NCBI Taxonomy" id="55194"/>
    <lineage>
        <taxon>Eukaryota</taxon>
        <taxon>Fungi</taxon>
        <taxon>Dikarya</taxon>
        <taxon>Basidiomycota</taxon>
        <taxon>Ustilaginomycotina</taxon>
        <taxon>Malasseziomycetes</taxon>
        <taxon>Malasseziales</taxon>
        <taxon>Malasseziaceae</taxon>
        <taxon>Malassezia</taxon>
    </lineage>
</organism>
<dbReference type="InterPro" id="IPR021714">
    <property type="entry name" value="URB1_N"/>
</dbReference>
<feature type="domain" description="URB1 C-terminal" evidence="2">
    <location>
        <begin position="1470"/>
        <end position="1698"/>
    </location>
</feature>
<gene>
    <name evidence="4" type="ORF">GLX27_000776</name>
</gene>
<feature type="domain" description="URB1 central HEAT repeat" evidence="3">
    <location>
        <begin position="611"/>
        <end position="777"/>
    </location>
</feature>
<evidence type="ECO:0000313" key="4">
    <source>
        <dbReference type="EMBL" id="WFD46147.1"/>
    </source>
</evidence>
<feature type="domain" description="URB1 N-terminal" evidence="1">
    <location>
        <begin position="71"/>
        <end position="408"/>
    </location>
</feature>